<dbReference type="Proteomes" id="UP000054230">
    <property type="component" value="Unassembled WGS sequence"/>
</dbReference>
<reference evidence="2" key="1">
    <citation type="submission" date="2015-10" db="EMBL/GenBank/DDBJ databases">
        <title>Draft Genome Sequences of 11 Lactococcus lactis subspecies cremoris strains.</title>
        <authorList>
            <person name="Wels M."/>
            <person name="Backus L."/>
            <person name="Boekhorst J."/>
            <person name="Dijkstra A."/>
            <person name="Beerthuizen M."/>
            <person name="Kelly W."/>
            <person name="Siezen R."/>
            <person name="Bachmann H."/>
            <person name="Van Hijum S."/>
        </authorList>
    </citation>
    <scope>NUCLEOTIDE SEQUENCE [LARGE SCALE GENOMIC DNA]</scope>
    <source>
        <strain evidence="2">LMG8520</strain>
    </source>
</reference>
<organism evidence="1 2">
    <name type="scientific">Lactococcus lactis subsp. lactis</name>
    <name type="common">Streptococcus lactis</name>
    <dbReference type="NCBI Taxonomy" id="1360"/>
    <lineage>
        <taxon>Bacteria</taxon>
        <taxon>Bacillati</taxon>
        <taxon>Bacillota</taxon>
        <taxon>Bacilli</taxon>
        <taxon>Lactobacillales</taxon>
        <taxon>Streptococcaceae</taxon>
        <taxon>Lactococcus</taxon>
    </lineage>
</organism>
<comment type="caution">
    <text evidence="1">The sequence shown here is derived from an EMBL/GenBank/DDBJ whole genome shotgun (WGS) entry which is preliminary data.</text>
</comment>
<evidence type="ECO:0000313" key="2">
    <source>
        <dbReference type="Proteomes" id="UP000054230"/>
    </source>
</evidence>
<gene>
    <name evidence="1" type="ORF">LMG8520_2391</name>
</gene>
<sequence>MVIADNFTEHTSKLSQKAKQELLVSKTSSLYKKLSKGDSMTFQSKIIHPKEEEVKENKLTELMLNEFIEELSREEIIAQYEGLLTKGFSVNVAFQPPMLESEGEEVDVFEIAKQFELAGIPYKATLKLKVSGDYEYISKLAKLVEQQGFDYGVTASLIINENSTIDFEKESSWFDPDFAKYKLTPKASSQDINDLKTLYDELKKEHCKVSIDIKAKVKKNDDESFVNQFTAYPDGTLVTFKLSDADVYGE</sequence>
<dbReference type="AlphaFoldDB" id="A0A0V8CX41"/>
<dbReference type="EMBL" id="LKLP01000119">
    <property type="protein sequence ID" value="KSU05805.1"/>
    <property type="molecule type" value="Genomic_DNA"/>
</dbReference>
<accession>A0A0V8CX41</accession>
<evidence type="ECO:0000313" key="1">
    <source>
        <dbReference type="EMBL" id="KSU05805.1"/>
    </source>
</evidence>
<protein>
    <submittedName>
        <fullName evidence="1">Uncharacterized protein</fullName>
    </submittedName>
</protein>
<name>A0A0V8CX41_LACLL</name>
<dbReference type="PATRIC" id="fig|1360.106.peg.1148"/>
<proteinExistence type="predicted"/>